<evidence type="ECO:0000313" key="3">
    <source>
        <dbReference type="EMBL" id="MBB3050664.1"/>
    </source>
</evidence>
<protein>
    <submittedName>
        <fullName evidence="3">Thiamine transport system substrate-binding protein</fullName>
    </submittedName>
</protein>
<proteinExistence type="predicted"/>
<comment type="caution">
    <text evidence="3">The sequence shown here is derived from an EMBL/GenBank/DDBJ whole genome shotgun (WGS) entry which is preliminary data.</text>
</comment>
<dbReference type="Pfam" id="PF13343">
    <property type="entry name" value="SBP_bac_6"/>
    <property type="match status" value="1"/>
</dbReference>
<feature type="compositionally biased region" description="Gly residues" evidence="2">
    <location>
        <begin position="128"/>
        <end position="143"/>
    </location>
</feature>
<reference evidence="3 4" key="1">
    <citation type="submission" date="2020-08" db="EMBL/GenBank/DDBJ databases">
        <title>Genomic Encyclopedia of Type Strains, Phase III (KMG-III): the genomes of soil and plant-associated and newly described type strains.</title>
        <authorList>
            <person name="Whitman W."/>
        </authorList>
    </citation>
    <scope>NUCLEOTIDE SEQUENCE [LARGE SCALE GENOMIC DNA]</scope>
    <source>
        <strain evidence="3 4">CECT 8577</strain>
    </source>
</reference>
<dbReference type="PROSITE" id="PS51257">
    <property type="entry name" value="PROKAR_LIPOPROTEIN"/>
    <property type="match status" value="1"/>
</dbReference>
<evidence type="ECO:0000256" key="1">
    <source>
        <dbReference type="ARBA" id="ARBA00022729"/>
    </source>
</evidence>
<dbReference type="Proteomes" id="UP000550714">
    <property type="component" value="Unassembled WGS sequence"/>
</dbReference>
<evidence type="ECO:0000313" key="4">
    <source>
        <dbReference type="Proteomes" id="UP000550714"/>
    </source>
</evidence>
<dbReference type="PANTHER" id="PTHR30006:SF2">
    <property type="entry name" value="ABC TRANSPORTER SUBSTRATE-BINDING PROTEIN"/>
    <property type="match status" value="1"/>
</dbReference>
<dbReference type="GO" id="GO:0030975">
    <property type="term" value="F:thiamine binding"/>
    <property type="evidence" value="ECO:0007669"/>
    <property type="project" value="InterPro"/>
</dbReference>
<dbReference type="GO" id="GO:0030288">
    <property type="term" value="C:outer membrane-bounded periplasmic space"/>
    <property type="evidence" value="ECO:0007669"/>
    <property type="project" value="TreeGrafter"/>
</dbReference>
<dbReference type="RefSeq" id="WP_183650316.1">
    <property type="nucleotide sequence ID" value="NZ_JACHWU010000001.1"/>
</dbReference>
<dbReference type="EMBL" id="JACHWU010000001">
    <property type="protein sequence ID" value="MBB3050664.1"/>
    <property type="molecule type" value="Genomic_DNA"/>
</dbReference>
<name>A0A839S042_9PSEU</name>
<dbReference type="SUPFAM" id="SSF53850">
    <property type="entry name" value="Periplasmic binding protein-like II"/>
    <property type="match status" value="1"/>
</dbReference>
<dbReference type="GO" id="GO:0015888">
    <property type="term" value="P:thiamine transport"/>
    <property type="evidence" value="ECO:0007669"/>
    <property type="project" value="InterPro"/>
</dbReference>
<dbReference type="NCBIfam" id="TIGR01254">
    <property type="entry name" value="sfuA"/>
    <property type="match status" value="1"/>
</dbReference>
<organism evidence="3 4">
    <name type="scientific">Prauserella isguenensis</name>
    <dbReference type="NCBI Taxonomy" id="1470180"/>
    <lineage>
        <taxon>Bacteria</taxon>
        <taxon>Bacillati</taxon>
        <taxon>Actinomycetota</taxon>
        <taxon>Actinomycetes</taxon>
        <taxon>Pseudonocardiales</taxon>
        <taxon>Pseudonocardiaceae</taxon>
        <taxon>Prauserella</taxon>
    </lineage>
</organism>
<evidence type="ECO:0000256" key="2">
    <source>
        <dbReference type="SAM" id="MobiDB-lite"/>
    </source>
</evidence>
<dbReference type="PANTHER" id="PTHR30006">
    <property type="entry name" value="THIAMINE-BINDING PERIPLASMIC PROTEIN-RELATED"/>
    <property type="match status" value="1"/>
</dbReference>
<keyword evidence="4" id="KW-1185">Reference proteome</keyword>
<dbReference type="Gene3D" id="3.40.190.10">
    <property type="entry name" value="Periplasmic binding protein-like II"/>
    <property type="match status" value="2"/>
</dbReference>
<accession>A0A839S042</accession>
<feature type="region of interest" description="Disordered" evidence="2">
    <location>
        <begin position="122"/>
        <end position="147"/>
    </location>
</feature>
<dbReference type="AlphaFoldDB" id="A0A839S042"/>
<keyword evidence="1" id="KW-0732">Signal</keyword>
<gene>
    <name evidence="3" type="ORF">FHS23_001659</name>
</gene>
<sequence length="369" mass="39192">MLPRRLTQLTALAVTGLFATGCTLVGGGDGDESQATTVTLATHDSFAVPQRVLDDFESRSGIRIKVLNQGDAGELANKLVLTKANPVADVAYGVDSTFASRTLAEGVFAPYAAPAASKGPQRYALDGSGEGGSGGDGSDGGSRNGSDRLTAVDVGDVCVNIDTEWFASHDVPEPRTFADLARPRYSELLVTPSPATSSPGLAFLLATIADQGEDGWRDYWRKLEQGGVQVVSGWTEAYTQQFSGSSGDGPRPIAVSYASSPAAEIGEDGTPRTKALLDTCYRQVEYAGVLAGTDRSEEARKVVDFLLSPEFQRTVAENMYVYPARSGIELPDSWQQAAPLPDAPAQLPADEVSAGREQWIEQWRTLHEG</sequence>
<dbReference type="InterPro" id="IPR005948">
    <property type="entry name" value="ThiB-like"/>
</dbReference>
<dbReference type="GO" id="GO:0030976">
    <property type="term" value="F:thiamine pyrophosphate binding"/>
    <property type="evidence" value="ECO:0007669"/>
    <property type="project" value="TreeGrafter"/>
</dbReference>